<proteinExistence type="predicted"/>
<name>A0A7R8YMJ3_HERIL</name>
<keyword evidence="2" id="KW-1185">Reference proteome</keyword>
<accession>A0A7R8YMJ3</accession>
<dbReference type="Proteomes" id="UP000594454">
    <property type="component" value="Chromosome 1"/>
</dbReference>
<dbReference type="InParanoid" id="A0A7R8YMJ3"/>
<dbReference type="EMBL" id="LR899009">
    <property type="protein sequence ID" value="CAD7078696.1"/>
    <property type="molecule type" value="Genomic_DNA"/>
</dbReference>
<sequence length="134" mass="15704">MCEAFSDDEEHIQELIERFWKLDELDHAQRTLTAAEKRCKTHFAQHNTKSGEGQLIVRLPLVANPSILGDSRQMAVNRFLALERLLSKNTVVKAQYIEFIKEYKSLGHMSRSDPSNLFPAHYFVPHHYVLKRYY</sequence>
<reference evidence="1 2" key="1">
    <citation type="submission" date="2020-11" db="EMBL/GenBank/DDBJ databases">
        <authorList>
            <person name="Wallbank WR R."/>
            <person name="Pardo Diaz C."/>
            <person name="Kozak K."/>
            <person name="Martin S."/>
            <person name="Jiggins C."/>
            <person name="Moest M."/>
            <person name="Warren A I."/>
            <person name="Generalovic N T."/>
            <person name="Byers J.R.P. K."/>
            <person name="Montejo-Kovacevich G."/>
            <person name="Yen C E."/>
        </authorList>
    </citation>
    <scope>NUCLEOTIDE SEQUENCE [LARGE SCALE GENOMIC DNA]</scope>
</reference>
<gene>
    <name evidence="1" type="ORF">HERILL_LOCUS1950</name>
</gene>
<evidence type="ECO:0000313" key="2">
    <source>
        <dbReference type="Proteomes" id="UP000594454"/>
    </source>
</evidence>
<dbReference type="AlphaFoldDB" id="A0A7R8YMJ3"/>
<dbReference type="OrthoDB" id="5920040at2759"/>
<evidence type="ECO:0000313" key="1">
    <source>
        <dbReference type="EMBL" id="CAD7078696.1"/>
    </source>
</evidence>
<protein>
    <submittedName>
        <fullName evidence="1">Uncharacterized protein</fullName>
    </submittedName>
</protein>
<organism evidence="1 2">
    <name type="scientific">Hermetia illucens</name>
    <name type="common">Black soldier fly</name>
    <dbReference type="NCBI Taxonomy" id="343691"/>
    <lineage>
        <taxon>Eukaryota</taxon>
        <taxon>Metazoa</taxon>
        <taxon>Ecdysozoa</taxon>
        <taxon>Arthropoda</taxon>
        <taxon>Hexapoda</taxon>
        <taxon>Insecta</taxon>
        <taxon>Pterygota</taxon>
        <taxon>Neoptera</taxon>
        <taxon>Endopterygota</taxon>
        <taxon>Diptera</taxon>
        <taxon>Brachycera</taxon>
        <taxon>Stratiomyomorpha</taxon>
        <taxon>Stratiomyidae</taxon>
        <taxon>Hermetiinae</taxon>
        <taxon>Hermetia</taxon>
    </lineage>
</organism>